<feature type="non-terminal residue" evidence="2">
    <location>
        <position position="122"/>
    </location>
</feature>
<accession>A0A815TB00</accession>
<organism evidence="2 4">
    <name type="scientific">Didymodactylos carnosus</name>
    <dbReference type="NCBI Taxonomy" id="1234261"/>
    <lineage>
        <taxon>Eukaryota</taxon>
        <taxon>Metazoa</taxon>
        <taxon>Spiralia</taxon>
        <taxon>Gnathifera</taxon>
        <taxon>Rotifera</taxon>
        <taxon>Eurotatoria</taxon>
        <taxon>Bdelloidea</taxon>
        <taxon>Philodinida</taxon>
        <taxon>Philodinidae</taxon>
        <taxon>Didymodactylos</taxon>
    </lineage>
</organism>
<dbReference type="AlphaFoldDB" id="A0A815TB00"/>
<feature type="chain" id="PRO_5036228948" evidence="1">
    <location>
        <begin position="18"/>
        <end position="122"/>
    </location>
</feature>
<dbReference type="EMBL" id="CAJOBC010087768">
    <property type="protein sequence ID" value="CAF4360733.1"/>
    <property type="molecule type" value="Genomic_DNA"/>
</dbReference>
<proteinExistence type="predicted"/>
<name>A0A815TB00_9BILA</name>
<comment type="caution">
    <text evidence="2">The sequence shown here is derived from an EMBL/GenBank/DDBJ whole genome shotgun (WGS) entry which is preliminary data.</text>
</comment>
<evidence type="ECO:0000313" key="2">
    <source>
        <dbReference type="EMBL" id="CAF1498698.1"/>
    </source>
</evidence>
<reference evidence="2" key="1">
    <citation type="submission" date="2021-02" db="EMBL/GenBank/DDBJ databases">
        <authorList>
            <person name="Nowell W R."/>
        </authorList>
    </citation>
    <scope>NUCLEOTIDE SEQUENCE</scope>
</reference>
<keyword evidence="4" id="KW-1185">Reference proteome</keyword>
<dbReference type="EMBL" id="CAJNOQ010022256">
    <property type="protein sequence ID" value="CAF1498698.1"/>
    <property type="molecule type" value="Genomic_DNA"/>
</dbReference>
<keyword evidence="1" id="KW-0732">Signal</keyword>
<feature type="signal peptide" evidence="1">
    <location>
        <begin position="1"/>
        <end position="17"/>
    </location>
</feature>
<gene>
    <name evidence="2" type="ORF">GPM918_LOCUS36582</name>
    <name evidence="3" type="ORF">SRO942_LOCUS37326</name>
</gene>
<dbReference type="Proteomes" id="UP000681722">
    <property type="component" value="Unassembled WGS sequence"/>
</dbReference>
<evidence type="ECO:0000313" key="3">
    <source>
        <dbReference type="EMBL" id="CAF4360733.1"/>
    </source>
</evidence>
<sequence length="122" mass="14004">MQVRALVIFLSLSVAVASNLIVRRNLPYIDTEQLEIDLNIRHQILSKPYEFTPPTAYKKIGDASEFDVNNATRFVRYAAASYTKNWNEILNWTCVDCRAPEVQGFLCTHLIYDKSTDALVYL</sequence>
<evidence type="ECO:0000313" key="4">
    <source>
        <dbReference type="Proteomes" id="UP000663829"/>
    </source>
</evidence>
<evidence type="ECO:0000256" key="1">
    <source>
        <dbReference type="SAM" id="SignalP"/>
    </source>
</evidence>
<dbReference type="Proteomes" id="UP000663829">
    <property type="component" value="Unassembled WGS sequence"/>
</dbReference>
<protein>
    <submittedName>
        <fullName evidence="2">Uncharacterized protein</fullName>
    </submittedName>
</protein>